<name>A0ABS7KM67_9BACL</name>
<proteinExistence type="predicted"/>
<reference evidence="1 2" key="1">
    <citation type="submission" date="2020-08" db="EMBL/GenBank/DDBJ databases">
        <title>Fungal Genomes of the International Space Station.</title>
        <authorList>
            <person name="Seuylemezian A."/>
            <person name="Singh N.K."/>
            <person name="Wood J."/>
            <person name="Venkateswaran K."/>
        </authorList>
    </citation>
    <scope>NUCLEOTIDE SEQUENCE [LARGE SCALE GENOMIC DNA]</scope>
    <source>
        <strain evidence="1 2">S/N-304-OC-R4</strain>
    </source>
</reference>
<keyword evidence="2" id="KW-1185">Reference proteome</keyword>
<evidence type="ECO:0000313" key="1">
    <source>
        <dbReference type="EMBL" id="MBY0205277.1"/>
    </source>
</evidence>
<comment type="caution">
    <text evidence="1">The sequence shown here is derived from an EMBL/GenBank/DDBJ whole genome shotgun (WGS) entry which is preliminary data.</text>
</comment>
<dbReference type="RefSeq" id="WP_221789791.1">
    <property type="nucleotide sequence ID" value="NZ_JACLIC010000031.1"/>
</dbReference>
<dbReference type="Proteomes" id="UP000706031">
    <property type="component" value="Unassembled WGS sequence"/>
</dbReference>
<evidence type="ECO:0000313" key="2">
    <source>
        <dbReference type="Proteomes" id="UP000706031"/>
    </source>
</evidence>
<sequence>MKPQDIQEGRTYHNGKGKFRKVVLIGNRHKDDADLYYQPDNKDYWLTMTLVGFAKWAKGEGRDEA</sequence>
<gene>
    <name evidence="1" type="ORF">H7T88_18800</name>
</gene>
<accession>A0ABS7KM67</accession>
<organism evidence="1 2">
    <name type="scientific">Paenibacillus cucumis</name>
    <name type="common">ex Kampfer et al. 2016</name>
    <dbReference type="NCBI Taxonomy" id="1776858"/>
    <lineage>
        <taxon>Bacteria</taxon>
        <taxon>Bacillati</taxon>
        <taxon>Bacillota</taxon>
        <taxon>Bacilli</taxon>
        <taxon>Bacillales</taxon>
        <taxon>Paenibacillaceae</taxon>
        <taxon>Paenibacillus</taxon>
    </lineage>
</organism>
<dbReference type="EMBL" id="JACLIC010000031">
    <property type="protein sequence ID" value="MBY0205277.1"/>
    <property type="molecule type" value="Genomic_DNA"/>
</dbReference>
<protein>
    <recommendedName>
        <fullName evidence="3">DUF1653 domain-containing protein</fullName>
    </recommendedName>
</protein>
<evidence type="ECO:0008006" key="3">
    <source>
        <dbReference type="Google" id="ProtNLM"/>
    </source>
</evidence>